<evidence type="ECO:0000313" key="3">
    <source>
        <dbReference type="EMBL" id="KNC96027.1"/>
    </source>
</evidence>
<dbReference type="InParanoid" id="A0A0L0H4A1"/>
<feature type="region of interest" description="Disordered" evidence="1">
    <location>
        <begin position="48"/>
        <end position="92"/>
    </location>
</feature>
<accession>A0A0L0H4A1</accession>
<feature type="signal peptide" evidence="2">
    <location>
        <begin position="1"/>
        <end position="21"/>
    </location>
</feature>
<dbReference type="GeneID" id="27691771"/>
<dbReference type="VEuPathDB" id="FungiDB:SPPG_08621"/>
<evidence type="ECO:0000313" key="4">
    <source>
        <dbReference type="Proteomes" id="UP000053201"/>
    </source>
</evidence>
<gene>
    <name evidence="3" type="ORF">SPPG_08621</name>
</gene>
<dbReference type="AlphaFoldDB" id="A0A0L0H4A1"/>
<sequence>MMMKFITVGMMAIQLAGMSQGQILPDPSVPGENGPTTVGSLPVNFPTYGPPTSGPIEFPLPTSGPATRGPIKLPTRVPEARNPCTTRARNDKLPLPTELPVVINGKDKGPTATVKQTAIPETLMTLFPQSTDMPSQLPIRRRARARAHLP</sequence>
<proteinExistence type="predicted"/>
<evidence type="ECO:0000256" key="2">
    <source>
        <dbReference type="SAM" id="SignalP"/>
    </source>
</evidence>
<dbReference type="RefSeq" id="XP_016604067.1">
    <property type="nucleotide sequence ID" value="XM_016756768.1"/>
</dbReference>
<evidence type="ECO:0000256" key="1">
    <source>
        <dbReference type="SAM" id="MobiDB-lite"/>
    </source>
</evidence>
<organism evidence="3 4">
    <name type="scientific">Spizellomyces punctatus (strain DAOM BR117)</name>
    <dbReference type="NCBI Taxonomy" id="645134"/>
    <lineage>
        <taxon>Eukaryota</taxon>
        <taxon>Fungi</taxon>
        <taxon>Fungi incertae sedis</taxon>
        <taxon>Chytridiomycota</taxon>
        <taxon>Chytridiomycota incertae sedis</taxon>
        <taxon>Chytridiomycetes</taxon>
        <taxon>Spizellomycetales</taxon>
        <taxon>Spizellomycetaceae</taxon>
        <taxon>Spizellomyces</taxon>
    </lineage>
</organism>
<feature type="compositionally biased region" description="Basic residues" evidence="1">
    <location>
        <begin position="139"/>
        <end position="150"/>
    </location>
</feature>
<feature type="region of interest" description="Disordered" evidence="1">
    <location>
        <begin position="129"/>
        <end position="150"/>
    </location>
</feature>
<dbReference type="Proteomes" id="UP000053201">
    <property type="component" value="Unassembled WGS sequence"/>
</dbReference>
<keyword evidence="4" id="KW-1185">Reference proteome</keyword>
<reference evidence="3 4" key="1">
    <citation type="submission" date="2009-08" db="EMBL/GenBank/DDBJ databases">
        <title>The Genome Sequence of Spizellomyces punctatus strain DAOM BR117.</title>
        <authorList>
            <consortium name="The Broad Institute Genome Sequencing Platform"/>
            <person name="Russ C."/>
            <person name="Cuomo C."/>
            <person name="Shea T."/>
            <person name="Young S.K."/>
            <person name="Zeng Q."/>
            <person name="Koehrsen M."/>
            <person name="Haas B."/>
            <person name="Borodovsky M."/>
            <person name="Guigo R."/>
            <person name="Alvarado L."/>
            <person name="Berlin A."/>
            <person name="Bochicchio J."/>
            <person name="Borenstein D."/>
            <person name="Chapman S."/>
            <person name="Chen Z."/>
            <person name="Engels R."/>
            <person name="Freedman E."/>
            <person name="Gellesch M."/>
            <person name="Goldberg J."/>
            <person name="Griggs A."/>
            <person name="Gujja S."/>
            <person name="Heiman D."/>
            <person name="Hepburn T."/>
            <person name="Howarth C."/>
            <person name="Jen D."/>
            <person name="Larson L."/>
            <person name="Lewis B."/>
            <person name="Mehta T."/>
            <person name="Park D."/>
            <person name="Pearson M."/>
            <person name="Roberts A."/>
            <person name="Saif S."/>
            <person name="Shenoy N."/>
            <person name="Sisk P."/>
            <person name="Stolte C."/>
            <person name="Sykes S."/>
            <person name="Thomson T."/>
            <person name="Walk T."/>
            <person name="White J."/>
            <person name="Yandava C."/>
            <person name="Burger G."/>
            <person name="Gray M.W."/>
            <person name="Holland P.W.H."/>
            <person name="King N."/>
            <person name="Lang F.B.F."/>
            <person name="Roger A.J."/>
            <person name="Ruiz-Trillo I."/>
            <person name="Lander E."/>
            <person name="Nusbaum C."/>
        </authorList>
    </citation>
    <scope>NUCLEOTIDE SEQUENCE [LARGE SCALE GENOMIC DNA]</scope>
    <source>
        <strain evidence="3 4">DAOM BR117</strain>
    </source>
</reference>
<dbReference type="EMBL" id="KQ257472">
    <property type="protein sequence ID" value="KNC96027.1"/>
    <property type="molecule type" value="Genomic_DNA"/>
</dbReference>
<keyword evidence="2" id="KW-0732">Signal</keyword>
<name>A0A0L0H4A1_SPIPD</name>
<protein>
    <submittedName>
        <fullName evidence="3">Uncharacterized protein</fullName>
    </submittedName>
</protein>
<feature type="chain" id="PRO_5005539658" evidence="2">
    <location>
        <begin position="22"/>
        <end position="150"/>
    </location>
</feature>